<evidence type="ECO:0000313" key="18">
    <source>
        <dbReference type="Proteomes" id="UP000710432"/>
    </source>
</evidence>
<protein>
    <recommendedName>
        <fullName evidence="13">RWD domain-containing protein 1</fullName>
    </recommendedName>
</protein>
<proteinExistence type="inferred from homology"/>
<comment type="similarity">
    <text evidence="2">Belongs to the CALHM family.</text>
</comment>
<comment type="caution">
    <text evidence="17">The sequence shown here is derived from an EMBL/GenBank/DDBJ whole genome shotgun (WGS) entry which is preliminary data.</text>
</comment>
<feature type="region of interest" description="Disordered" evidence="14">
    <location>
        <begin position="391"/>
        <end position="425"/>
    </location>
</feature>
<evidence type="ECO:0000256" key="14">
    <source>
        <dbReference type="SAM" id="MobiDB-lite"/>
    </source>
</evidence>
<keyword evidence="9 15" id="KW-0472">Membrane</keyword>
<evidence type="ECO:0000256" key="5">
    <source>
        <dbReference type="ARBA" id="ARBA00022692"/>
    </source>
</evidence>
<dbReference type="SMART" id="SM00591">
    <property type="entry name" value="RWD"/>
    <property type="match status" value="1"/>
</dbReference>
<sequence>MWTVASEYCCCSCTPPYRRSSPLERRLACLMFFNITGRALVAPLTWLTVTLMTGTYYECAASEYASVDQYPMFANVTASKREEILAGFPCYTSAPSDVMPVRDEVALLHRYQSQHHYWSNHLQSERALFEQAAEEHSRLLIRHRIKKVFGFIPGSEDIKHIRIPSCQDWRDISIPNILCVGDTTQGPYSFLGERVVEENEEDRQEAGGRRVRCSVPPGCRADARAAARATMTDYGEEQRNELEALESIYPDSFTVLSESPPSFTITVTSEAGENDETVQTTLKFTYSEKYPDEAPLYEIFSQENLEDNDVSDILKLLALQKLFHGTPVTIENFLSWKAKFDAELLEIKKKRMKEEEQAGKNKLSGKQLFETDHNLDTSDIQFLEDAGNNVEVDESLFQEMDDLELEDGDDDPDYNPVAAGSDSSD</sequence>
<evidence type="ECO:0000256" key="10">
    <source>
        <dbReference type="ARBA" id="ARBA00023303"/>
    </source>
</evidence>
<dbReference type="Gene3D" id="6.20.400.10">
    <property type="match status" value="1"/>
</dbReference>
<reference evidence="17" key="1">
    <citation type="submission" date="2020-03" db="EMBL/GenBank/DDBJ databases">
        <title>Studies in the Genomics of Life Span.</title>
        <authorList>
            <person name="Glass D."/>
        </authorList>
    </citation>
    <scope>NUCLEOTIDE SEQUENCE</scope>
    <source>
        <strain evidence="17">LTLLF</strain>
        <tissue evidence="17">Muscle</tissue>
    </source>
</reference>
<evidence type="ECO:0000256" key="11">
    <source>
        <dbReference type="ARBA" id="ARBA00056432"/>
    </source>
</evidence>
<dbReference type="GO" id="GO:0016020">
    <property type="term" value="C:membrane"/>
    <property type="evidence" value="ECO:0007669"/>
    <property type="project" value="UniProtKB-SubCell"/>
</dbReference>
<dbReference type="Gene3D" id="3.10.110.10">
    <property type="entry name" value="Ubiquitin Conjugating Enzyme"/>
    <property type="match status" value="1"/>
</dbReference>
<dbReference type="InterPro" id="IPR006575">
    <property type="entry name" value="RWD_dom"/>
</dbReference>
<keyword evidence="7" id="KW-0007">Acetylation</keyword>
<evidence type="ECO:0000259" key="16">
    <source>
        <dbReference type="PROSITE" id="PS50908"/>
    </source>
</evidence>
<evidence type="ECO:0000256" key="6">
    <source>
        <dbReference type="ARBA" id="ARBA00022989"/>
    </source>
</evidence>
<dbReference type="EMBL" id="JAATJU010023200">
    <property type="protein sequence ID" value="KAH0508502.1"/>
    <property type="molecule type" value="Genomic_DNA"/>
</dbReference>
<evidence type="ECO:0000256" key="7">
    <source>
        <dbReference type="ARBA" id="ARBA00022990"/>
    </source>
</evidence>
<keyword evidence="6 15" id="KW-1133">Transmembrane helix</keyword>
<dbReference type="InterPro" id="IPR016135">
    <property type="entry name" value="UBQ-conjugating_enzyme/RWD"/>
</dbReference>
<dbReference type="Pfam" id="PF14798">
    <property type="entry name" value="Ca_hom_mod"/>
    <property type="match status" value="1"/>
</dbReference>
<comment type="function">
    <text evidence="11">Protects DRG2 from proteolytic degradation.</text>
</comment>
<keyword evidence="8" id="KW-0406">Ion transport</keyword>
<dbReference type="GO" id="GO:0005737">
    <property type="term" value="C:cytoplasm"/>
    <property type="evidence" value="ECO:0007669"/>
    <property type="project" value="UniProtKB-ARBA"/>
</dbReference>
<comment type="subcellular location">
    <subcellularLocation>
        <location evidence="1">Membrane</location>
        <topology evidence="1">Multi-pass membrane protein</topology>
    </subcellularLocation>
</comment>
<evidence type="ECO:0000256" key="1">
    <source>
        <dbReference type="ARBA" id="ARBA00004141"/>
    </source>
</evidence>
<dbReference type="AlphaFoldDB" id="A0A8J6GDV4"/>
<evidence type="ECO:0000256" key="4">
    <source>
        <dbReference type="ARBA" id="ARBA00022553"/>
    </source>
</evidence>
<dbReference type="SUPFAM" id="SSF54495">
    <property type="entry name" value="UBC-like"/>
    <property type="match status" value="1"/>
</dbReference>
<evidence type="ECO:0000256" key="9">
    <source>
        <dbReference type="ARBA" id="ARBA00023136"/>
    </source>
</evidence>
<dbReference type="FunFam" id="3.10.110.10:FF:000064">
    <property type="entry name" value="RWD domain-containing protein 1"/>
    <property type="match status" value="1"/>
</dbReference>
<dbReference type="InterPro" id="IPR032378">
    <property type="entry name" value="ZC3H15/TMA46_C"/>
</dbReference>
<evidence type="ECO:0000256" key="2">
    <source>
        <dbReference type="ARBA" id="ARBA00008497"/>
    </source>
</evidence>
<accession>A0A8J6GDV4</accession>
<evidence type="ECO:0000313" key="17">
    <source>
        <dbReference type="EMBL" id="KAH0508502.1"/>
    </source>
</evidence>
<dbReference type="Proteomes" id="UP000710432">
    <property type="component" value="Unassembled WGS sequence"/>
</dbReference>
<dbReference type="GO" id="GO:1904669">
    <property type="term" value="P:ATP export"/>
    <property type="evidence" value="ECO:0007669"/>
    <property type="project" value="UniProtKB-ARBA"/>
</dbReference>
<feature type="domain" description="RWD" evidence="16">
    <location>
        <begin position="240"/>
        <end position="344"/>
    </location>
</feature>
<organism evidence="17 18">
    <name type="scientific">Microtus ochrogaster</name>
    <name type="common">Prairie vole</name>
    <dbReference type="NCBI Taxonomy" id="79684"/>
    <lineage>
        <taxon>Eukaryota</taxon>
        <taxon>Metazoa</taxon>
        <taxon>Chordata</taxon>
        <taxon>Craniata</taxon>
        <taxon>Vertebrata</taxon>
        <taxon>Euteleostomi</taxon>
        <taxon>Mammalia</taxon>
        <taxon>Eutheria</taxon>
        <taxon>Euarchontoglires</taxon>
        <taxon>Glires</taxon>
        <taxon>Rodentia</taxon>
        <taxon>Myomorpha</taxon>
        <taxon>Muroidea</taxon>
        <taxon>Cricetidae</taxon>
        <taxon>Arvicolinae</taxon>
        <taxon>Microtus</taxon>
    </lineage>
</organism>
<dbReference type="InterPro" id="IPR040213">
    <property type="entry name" value="GIR2-like"/>
</dbReference>
<evidence type="ECO:0000256" key="15">
    <source>
        <dbReference type="SAM" id="Phobius"/>
    </source>
</evidence>
<dbReference type="GO" id="GO:0034220">
    <property type="term" value="P:monoatomic ion transmembrane transport"/>
    <property type="evidence" value="ECO:0007669"/>
    <property type="project" value="UniProtKB-KW"/>
</dbReference>
<name>A0A8J6GDV4_MICOH</name>
<feature type="compositionally biased region" description="Acidic residues" evidence="14">
    <location>
        <begin position="391"/>
        <end position="413"/>
    </location>
</feature>
<evidence type="ECO:0000256" key="13">
    <source>
        <dbReference type="ARBA" id="ARBA00072006"/>
    </source>
</evidence>
<dbReference type="Pfam" id="PF16543">
    <property type="entry name" value="DFRP_C"/>
    <property type="match status" value="1"/>
</dbReference>
<evidence type="ECO:0000256" key="12">
    <source>
        <dbReference type="ARBA" id="ARBA00061594"/>
    </source>
</evidence>
<dbReference type="PROSITE" id="PS50908">
    <property type="entry name" value="RWD"/>
    <property type="match status" value="1"/>
</dbReference>
<keyword evidence="4" id="KW-0597">Phosphoprotein</keyword>
<dbReference type="Pfam" id="PF05773">
    <property type="entry name" value="RWD"/>
    <property type="match status" value="1"/>
</dbReference>
<gene>
    <name evidence="17" type="ORF">LTLLF_162415</name>
</gene>
<evidence type="ECO:0000256" key="8">
    <source>
        <dbReference type="ARBA" id="ARBA00023065"/>
    </source>
</evidence>
<keyword evidence="10" id="KW-0407">Ion channel</keyword>
<dbReference type="InterPro" id="IPR029569">
    <property type="entry name" value="CALHM"/>
</dbReference>
<evidence type="ECO:0000256" key="3">
    <source>
        <dbReference type="ARBA" id="ARBA00022448"/>
    </source>
</evidence>
<keyword evidence="3" id="KW-0813">Transport</keyword>
<keyword evidence="5 15" id="KW-0812">Transmembrane</keyword>
<dbReference type="PANTHER" id="PTHR12292">
    <property type="entry name" value="RWD DOMAIN-CONTAINING PROTEIN"/>
    <property type="match status" value="1"/>
</dbReference>
<feature type="transmembrane region" description="Helical" evidence="15">
    <location>
        <begin position="27"/>
        <end position="49"/>
    </location>
</feature>
<comment type="similarity">
    <text evidence="12">Belongs to the RWDD1/GIR2 family.</text>
</comment>
<dbReference type="CDD" id="cd23816">
    <property type="entry name" value="RWD_RWDD1"/>
    <property type="match status" value="1"/>
</dbReference>